<reference evidence="6" key="1">
    <citation type="submission" date="2021-03" db="EMBL/GenBank/DDBJ databases">
        <title>Comparative genomics and phylogenomic investigation of the class Geoglossomycetes provide insights into ecological specialization and systematics.</title>
        <authorList>
            <person name="Melie T."/>
            <person name="Pirro S."/>
            <person name="Miller A.N."/>
            <person name="Quandt A."/>
        </authorList>
    </citation>
    <scope>NUCLEOTIDE SEQUENCE</scope>
    <source>
        <strain evidence="6">CAQ_001_2017</strain>
    </source>
</reference>
<dbReference type="PANTHER" id="PTHR11133:SF22">
    <property type="entry name" value="ALPHA-AMINOADIPIC SEMIALDEHYDE SYNTHASE, MITOCHONDRIAL"/>
    <property type="match status" value="1"/>
</dbReference>
<dbReference type="EMBL" id="JAGHQM010000535">
    <property type="protein sequence ID" value="KAH0559726.1"/>
    <property type="molecule type" value="Genomic_DNA"/>
</dbReference>
<keyword evidence="3" id="KW-0028">Amino-acid biosynthesis</keyword>
<dbReference type="GO" id="GO:0019878">
    <property type="term" value="P:lysine biosynthetic process via aminoadipic acid"/>
    <property type="evidence" value="ECO:0007669"/>
    <property type="project" value="TreeGrafter"/>
</dbReference>
<evidence type="ECO:0000259" key="5">
    <source>
        <dbReference type="Pfam" id="PF16653"/>
    </source>
</evidence>
<evidence type="ECO:0000256" key="3">
    <source>
        <dbReference type="ARBA" id="ARBA00023154"/>
    </source>
</evidence>
<keyword evidence="2" id="KW-0560">Oxidoreductase</keyword>
<dbReference type="PANTHER" id="PTHR11133">
    <property type="entry name" value="SACCHAROPINE DEHYDROGENASE"/>
    <property type="match status" value="1"/>
</dbReference>
<dbReference type="GO" id="GO:0004753">
    <property type="term" value="F:saccharopine dehydrogenase activity"/>
    <property type="evidence" value="ECO:0007669"/>
    <property type="project" value="TreeGrafter"/>
</dbReference>
<evidence type="ECO:0000256" key="1">
    <source>
        <dbReference type="ARBA" id="ARBA00022857"/>
    </source>
</evidence>
<feature type="domain" description="Saccharopine dehydrogenase-like C-terminal" evidence="5">
    <location>
        <begin position="125"/>
        <end position="451"/>
    </location>
</feature>
<feature type="domain" description="Saccharopine dehydrogenase NADP binding" evidence="4">
    <location>
        <begin position="6"/>
        <end position="121"/>
    </location>
</feature>
<dbReference type="Gene3D" id="1.10.1870.10">
    <property type="entry name" value="Domain 3, Saccharopine reductase"/>
    <property type="match status" value="1"/>
</dbReference>
<dbReference type="SUPFAM" id="SSF51735">
    <property type="entry name" value="NAD(P)-binding Rossmann-fold domains"/>
    <property type="match status" value="1"/>
</dbReference>
<dbReference type="AlphaFoldDB" id="A0A9P8RQQ4"/>
<dbReference type="InterPro" id="IPR051168">
    <property type="entry name" value="AASS"/>
</dbReference>
<dbReference type="Gene3D" id="3.40.50.720">
    <property type="entry name" value="NAD(P)-binding Rossmann-like Domain"/>
    <property type="match status" value="1"/>
</dbReference>
<accession>A0A9P8RQQ4</accession>
<dbReference type="FunFam" id="3.40.50.720:FF:000072">
    <property type="entry name" value="Saccharopine dehydrogenase [NADP(+), L-glutamate-forming]"/>
    <property type="match status" value="1"/>
</dbReference>
<evidence type="ECO:0000256" key="2">
    <source>
        <dbReference type="ARBA" id="ARBA00023002"/>
    </source>
</evidence>
<dbReference type="Gene3D" id="3.30.360.10">
    <property type="entry name" value="Dihydrodipicolinate Reductase, domain 2"/>
    <property type="match status" value="1"/>
</dbReference>
<dbReference type="FunFam" id="3.30.360.10:FF:000008">
    <property type="entry name" value="Alpha-aminoadipic semialdehyde synthase, mitochondrial"/>
    <property type="match status" value="1"/>
</dbReference>
<evidence type="ECO:0008006" key="8">
    <source>
        <dbReference type="Google" id="ProtNLM"/>
    </source>
</evidence>
<comment type="caution">
    <text evidence="6">The sequence shown here is derived from an EMBL/GenBank/DDBJ whole genome shotgun (WGS) entry which is preliminary data.</text>
</comment>
<dbReference type="Proteomes" id="UP000750711">
    <property type="component" value="Unassembled WGS sequence"/>
</dbReference>
<proteinExistence type="predicted"/>
<dbReference type="InterPro" id="IPR005097">
    <property type="entry name" value="Sacchrp_dh_NADP-bd"/>
</dbReference>
<protein>
    <recommendedName>
        <fullName evidence="8">Saccharopine dehydrogenase</fullName>
    </recommendedName>
</protein>
<evidence type="ECO:0000313" key="7">
    <source>
        <dbReference type="Proteomes" id="UP000750711"/>
    </source>
</evidence>
<dbReference type="InterPro" id="IPR036291">
    <property type="entry name" value="NAD(P)-bd_dom_sf"/>
</dbReference>
<name>A0A9P8RQQ4_9PEZI</name>
<evidence type="ECO:0000259" key="4">
    <source>
        <dbReference type="Pfam" id="PF03435"/>
    </source>
</evidence>
<evidence type="ECO:0000313" key="6">
    <source>
        <dbReference type="EMBL" id="KAH0559726.1"/>
    </source>
</evidence>
<keyword evidence="1" id="KW-0521">NADP</keyword>
<dbReference type="GO" id="GO:0005737">
    <property type="term" value="C:cytoplasm"/>
    <property type="evidence" value="ECO:0007669"/>
    <property type="project" value="TreeGrafter"/>
</dbReference>
<dbReference type="Pfam" id="PF16653">
    <property type="entry name" value="Sacchrp_dh_C"/>
    <property type="match status" value="1"/>
</dbReference>
<dbReference type="SUPFAM" id="SSF55347">
    <property type="entry name" value="Glyceraldehyde-3-phosphate dehydrogenase-like, C-terminal domain"/>
    <property type="match status" value="1"/>
</dbReference>
<dbReference type="InterPro" id="IPR032095">
    <property type="entry name" value="Sacchrp_dh-like_C"/>
</dbReference>
<keyword evidence="7" id="KW-1185">Reference proteome</keyword>
<dbReference type="Pfam" id="PF03435">
    <property type="entry name" value="Sacchrp_dh_NADP"/>
    <property type="match status" value="1"/>
</dbReference>
<sequence>MPPKAILVLGSGMVARPCVEYLARDPSNRITVACRTLSTAQNLASALPNTSAISIDVTSTDALRSHVGSYDIVVSLVPYIHHAAVIKAAIEGKTHVVTTSYISPAMRELEAAVKEAGIVVLNEVGLDPGIDHLYAIKTIDEVHSKGGKVKQFLSYCGGLPSRECAGNPLGYKFSWSPRGVLLAARNSASYLLEGKRVDISAEDLMSSARPYTITDGDAYAAYPNRDSVPFREFYNIPEAETVIRGTLRYPGNPEFIQALADLGWLDTTEKDWLKTGMTWAQIQQKVVGAEDSSESSLISRIKEICRFSSETNGDRIISGLRWLGLLSSEQAIVKGSPLDTLTGQLEKLLTYQPGERDLIVLQHKFVVEWSDGKTLYVHREGGKQETRTCTLEMLGEPEGHSAMALTVGRTCGVAVQLLAEGHPDLSTPGVLAPYTKEICDPIRERLEGLGIEMIEKVL</sequence>
<keyword evidence="3" id="KW-0457">Lysine biosynthesis</keyword>
<organism evidence="6 7">
    <name type="scientific">Trichoglossum hirsutum</name>
    <dbReference type="NCBI Taxonomy" id="265104"/>
    <lineage>
        <taxon>Eukaryota</taxon>
        <taxon>Fungi</taxon>
        <taxon>Dikarya</taxon>
        <taxon>Ascomycota</taxon>
        <taxon>Pezizomycotina</taxon>
        <taxon>Geoglossomycetes</taxon>
        <taxon>Geoglossales</taxon>
        <taxon>Geoglossaceae</taxon>
        <taxon>Trichoglossum</taxon>
    </lineage>
</organism>
<gene>
    <name evidence="6" type="ORF">GP486_003762</name>
</gene>